<dbReference type="InterPro" id="IPR021848">
    <property type="entry name" value="HODM_asu-like"/>
</dbReference>
<dbReference type="EMBL" id="JBHUDD010000050">
    <property type="protein sequence ID" value="MFD1509372.1"/>
    <property type="molecule type" value="Genomic_DNA"/>
</dbReference>
<gene>
    <name evidence="1" type="ORF">ACFTOW_08160</name>
</gene>
<keyword evidence="2" id="KW-1185">Reference proteome</keyword>
<evidence type="ECO:0000313" key="2">
    <source>
        <dbReference type="Proteomes" id="UP001597186"/>
    </source>
</evidence>
<organism evidence="1 2">
    <name type="scientific">Lacimonas salitolerans</name>
    <dbReference type="NCBI Taxonomy" id="1323750"/>
    <lineage>
        <taxon>Bacteria</taxon>
        <taxon>Pseudomonadati</taxon>
        <taxon>Pseudomonadota</taxon>
        <taxon>Alphaproteobacteria</taxon>
        <taxon>Rhodobacterales</taxon>
        <taxon>Paracoccaceae</taxon>
        <taxon>Lacimonas</taxon>
    </lineage>
</organism>
<protein>
    <submittedName>
        <fullName evidence="1">DUF3445 domain-containing protein</fullName>
    </submittedName>
</protein>
<proteinExistence type="predicted"/>
<name>A0ABW4EGE4_9RHOB</name>
<evidence type="ECO:0000313" key="1">
    <source>
        <dbReference type="EMBL" id="MFD1509372.1"/>
    </source>
</evidence>
<sequence length="244" mass="27898">MILQSHIPYDVSPKALPGMAPMAPDDWIWVDDAFGPQMVERARLLTDRRDDVLALDDSARPAADELLETIMEHLDAHPDYTVCGAQVIRPDGVTVAVDRRDPMGTLGILVQQDLCILQKQGDEHVLTGAVLCFPSYWTLSEKIMRPMVRIHLPVDMYDDNIARRVQRLFDGIKPGRPMWRFNAHLYDDPTLFTPRREADRYPRAHNPEGAYLRSERQTLWRLPETGAVIFGIHTFMVRRKTAAT</sequence>
<accession>A0ABW4EGE4</accession>
<dbReference type="Pfam" id="PF11927">
    <property type="entry name" value="HODM_asu-like"/>
    <property type="match status" value="1"/>
</dbReference>
<reference evidence="2" key="1">
    <citation type="journal article" date="2019" name="Int. J. Syst. Evol. Microbiol.">
        <title>The Global Catalogue of Microorganisms (GCM) 10K type strain sequencing project: providing services to taxonomists for standard genome sequencing and annotation.</title>
        <authorList>
            <consortium name="The Broad Institute Genomics Platform"/>
            <consortium name="The Broad Institute Genome Sequencing Center for Infectious Disease"/>
            <person name="Wu L."/>
            <person name="Ma J."/>
        </authorList>
    </citation>
    <scope>NUCLEOTIDE SEQUENCE [LARGE SCALE GENOMIC DNA]</scope>
    <source>
        <strain evidence="2">CGMCC 1.12477</strain>
    </source>
</reference>
<dbReference type="RefSeq" id="WP_379914571.1">
    <property type="nucleotide sequence ID" value="NZ_JBHUDD010000050.1"/>
</dbReference>
<comment type="caution">
    <text evidence="1">The sequence shown here is derived from an EMBL/GenBank/DDBJ whole genome shotgun (WGS) entry which is preliminary data.</text>
</comment>
<dbReference type="Proteomes" id="UP001597186">
    <property type="component" value="Unassembled WGS sequence"/>
</dbReference>